<evidence type="ECO:0000256" key="2">
    <source>
        <dbReference type="ARBA" id="ARBA00022723"/>
    </source>
</evidence>
<dbReference type="Pfam" id="PF01663">
    <property type="entry name" value="Phosphodiest"/>
    <property type="match status" value="1"/>
</dbReference>
<dbReference type="eggNOG" id="COG1524">
    <property type="taxonomic scope" value="Bacteria"/>
</dbReference>
<feature type="signal peptide" evidence="6">
    <location>
        <begin position="1"/>
        <end position="25"/>
    </location>
</feature>
<sequence precursor="true">MNLSKKVAVLFCVFFIQISTFSVFSQTVIQTNSENKIEDNPIQSRPKLVIGIVIDQMRYDYLYRFYDQYSENGFKRLLNDGFSCENTHYNYTPTNTAPGHASIFTGATPMNHGIINNNWYSRAEDRKFYCAEDQIVEGIGTENPEDKQGKMSPRNLKTSTITDELRLATNQKAKVIGISIKDRGAIMPAGHIANGAYWYDGSSGKMISSSYYFENLPNWVTDFNKKEVADKYIKQGWELLLPLTEYSQSLADENKYEGHPTKNKKAVFPYFIDKFNEEKRYKEFLFTASANTFLREFAEEAILKEELGKDKTTDFLTLSFSSTDYIGHRYGIYSVEVQDTYLRLDKELATLFEFLDKNVGEGEYTLFLTADHAGAPSPSHLHDLQFDSDYLEWSSMKDSLNNFLIKSYGEGKFVSYLSDQDVFLNRELLLQKNISLQEVQQKTSEFLLTQKGISQAITATELSKQIQRTGFLQLIQNGFNPKLSPDVAFLFQSGYMDSYYKKGGTTHGTPYNYDTQVPLLFFGKNIKSGKTHRRVEITDIAATMASLLYLQQPSGCIGNPIIEIFE</sequence>
<evidence type="ECO:0000256" key="6">
    <source>
        <dbReference type="SAM" id="SignalP"/>
    </source>
</evidence>
<dbReference type="PATRIC" id="fig|880071.3.peg.405"/>
<dbReference type="GO" id="GO:0004035">
    <property type="term" value="F:alkaline phosphatase activity"/>
    <property type="evidence" value="ECO:0007669"/>
    <property type="project" value="InterPro"/>
</dbReference>
<evidence type="ECO:0000256" key="3">
    <source>
        <dbReference type="ARBA" id="ARBA00022729"/>
    </source>
</evidence>
<evidence type="ECO:0000256" key="1">
    <source>
        <dbReference type="ARBA" id="ARBA00022553"/>
    </source>
</evidence>
<dbReference type="KEGG" id="fli:Fleli_0429"/>
<dbReference type="InterPro" id="IPR026263">
    <property type="entry name" value="Alkaline_phosphatase_prok"/>
</dbReference>
<keyword evidence="2" id="KW-0479">Metal-binding</keyword>
<dbReference type="PANTHER" id="PTHR10151">
    <property type="entry name" value="ECTONUCLEOTIDE PYROPHOSPHATASE/PHOSPHODIESTERASE"/>
    <property type="match status" value="1"/>
</dbReference>
<dbReference type="STRING" id="880071.Fleli_0429"/>
<dbReference type="GO" id="GO:0046872">
    <property type="term" value="F:metal ion binding"/>
    <property type="evidence" value="ECO:0007669"/>
    <property type="project" value="UniProtKB-KW"/>
</dbReference>
<keyword evidence="8" id="KW-1185">Reference proteome</keyword>
<dbReference type="InterPro" id="IPR017850">
    <property type="entry name" value="Alkaline_phosphatase_core_sf"/>
</dbReference>
<dbReference type="PANTHER" id="PTHR10151:SF120">
    <property type="entry name" value="BIS(5'-ADENOSYL)-TRIPHOSPHATASE"/>
    <property type="match status" value="1"/>
</dbReference>
<gene>
    <name evidence="7" type="ordered locus">Fleli_0429</name>
</gene>
<keyword evidence="3 6" id="KW-0732">Signal</keyword>
<dbReference type="AlphaFoldDB" id="I4AG20"/>
<dbReference type="RefSeq" id="WP_014796365.1">
    <property type="nucleotide sequence ID" value="NC_018018.1"/>
</dbReference>
<proteinExistence type="predicted"/>
<protein>
    <submittedName>
        <fullName evidence="7">Putative AP superfamily protein</fullName>
    </submittedName>
</protein>
<dbReference type="OrthoDB" id="9766127at2"/>
<feature type="binding site" evidence="5">
    <location>
        <begin position="181"/>
        <end position="183"/>
    </location>
    <ligand>
        <name>substrate</name>
    </ligand>
</feature>
<dbReference type="EMBL" id="CP003345">
    <property type="protein sequence ID" value="AFM02905.1"/>
    <property type="molecule type" value="Genomic_DNA"/>
</dbReference>
<organism evidence="7 8">
    <name type="scientific">Bernardetia litoralis (strain ATCC 23117 / DSM 6794 / NBRC 15988 / NCIMB 1366 / Fx l1 / Sio-4)</name>
    <name type="common">Flexibacter litoralis</name>
    <dbReference type="NCBI Taxonomy" id="880071"/>
    <lineage>
        <taxon>Bacteria</taxon>
        <taxon>Pseudomonadati</taxon>
        <taxon>Bacteroidota</taxon>
        <taxon>Cytophagia</taxon>
        <taxon>Cytophagales</taxon>
        <taxon>Bernardetiaceae</taxon>
        <taxon>Bernardetia</taxon>
    </lineage>
</organism>
<dbReference type="SUPFAM" id="SSF53649">
    <property type="entry name" value="Alkaline phosphatase-like"/>
    <property type="match status" value="1"/>
</dbReference>
<feature type="active site" description="Phosphothreonine intermediate" evidence="4">
    <location>
        <position position="96"/>
    </location>
</feature>
<keyword evidence="1 4" id="KW-0597">Phosphoprotein</keyword>
<evidence type="ECO:0000256" key="4">
    <source>
        <dbReference type="PIRSR" id="PIRSR031924-50"/>
    </source>
</evidence>
<feature type="binding site" evidence="5">
    <location>
        <position position="117"/>
    </location>
    <ligand>
        <name>substrate</name>
    </ligand>
</feature>
<evidence type="ECO:0000313" key="7">
    <source>
        <dbReference type="EMBL" id="AFM02905.1"/>
    </source>
</evidence>
<evidence type="ECO:0000313" key="8">
    <source>
        <dbReference type="Proteomes" id="UP000006054"/>
    </source>
</evidence>
<dbReference type="HOGENOM" id="CLU_034095_0_0_10"/>
<evidence type="ECO:0000256" key="5">
    <source>
        <dbReference type="PIRSR" id="PIRSR031924-51"/>
    </source>
</evidence>
<dbReference type="InterPro" id="IPR002591">
    <property type="entry name" value="Phosphodiest/P_Trfase"/>
</dbReference>
<name>I4AG20_BERLS</name>
<dbReference type="CDD" id="cd16016">
    <property type="entry name" value="AP-SPAP"/>
    <property type="match status" value="1"/>
</dbReference>
<dbReference type="PIRSF" id="PIRSF031924">
    <property type="entry name" value="Pi-irrepressible_AP"/>
    <property type="match status" value="1"/>
</dbReference>
<accession>I4AG20</accession>
<feature type="chain" id="PRO_5003685640" evidence="6">
    <location>
        <begin position="26"/>
        <end position="566"/>
    </location>
</feature>
<dbReference type="Proteomes" id="UP000006054">
    <property type="component" value="Chromosome"/>
</dbReference>
<dbReference type="Gene3D" id="3.40.720.10">
    <property type="entry name" value="Alkaline Phosphatase, subunit A"/>
    <property type="match status" value="1"/>
</dbReference>
<dbReference type="Gene3D" id="3.30.1360.150">
    <property type="match status" value="1"/>
</dbReference>
<dbReference type="NCBIfam" id="NF042991">
    <property type="entry name" value="alk_phos_PafA"/>
    <property type="match status" value="1"/>
</dbReference>
<reference evidence="8" key="1">
    <citation type="submission" date="2012-06" db="EMBL/GenBank/DDBJ databases">
        <title>The complete genome of Flexibacter litoralis DSM 6794.</title>
        <authorList>
            <person name="Lucas S."/>
            <person name="Copeland A."/>
            <person name="Lapidus A."/>
            <person name="Glavina del Rio T."/>
            <person name="Dalin E."/>
            <person name="Tice H."/>
            <person name="Bruce D."/>
            <person name="Goodwin L."/>
            <person name="Pitluck S."/>
            <person name="Peters L."/>
            <person name="Ovchinnikova G."/>
            <person name="Lu M."/>
            <person name="Kyrpides N."/>
            <person name="Mavromatis K."/>
            <person name="Ivanova N."/>
            <person name="Brettin T."/>
            <person name="Detter J.C."/>
            <person name="Han C."/>
            <person name="Larimer F."/>
            <person name="Land M."/>
            <person name="Hauser L."/>
            <person name="Markowitz V."/>
            <person name="Cheng J.-F."/>
            <person name="Hugenholtz P."/>
            <person name="Woyke T."/>
            <person name="Wu D."/>
            <person name="Spring S."/>
            <person name="Lang E."/>
            <person name="Kopitz M."/>
            <person name="Brambilla E."/>
            <person name="Klenk H.-P."/>
            <person name="Eisen J.A."/>
        </authorList>
    </citation>
    <scope>NUCLEOTIDE SEQUENCE [LARGE SCALE GENOMIC DNA]</scope>
    <source>
        <strain evidence="8">ATCC 23117 / DSM 6794 / NBRC 15988 / NCIMB 1366 / Sio-4</strain>
    </source>
</reference>